<feature type="chain" id="PRO_5038421183" evidence="4">
    <location>
        <begin position="21"/>
        <end position="405"/>
    </location>
</feature>
<feature type="compositionally biased region" description="Basic and acidic residues" evidence="3">
    <location>
        <begin position="247"/>
        <end position="259"/>
    </location>
</feature>
<dbReference type="Gene3D" id="6.10.250.3150">
    <property type="match status" value="1"/>
</dbReference>
<dbReference type="Proteomes" id="UP000076623">
    <property type="component" value="Chromosome"/>
</dbReference>
<evidence type="ECO:0000259" key="5">
    <source>
        <dbReference type="Pfam" id="PF01551"/>
    </source>
</evidence>
<dbReference type="CDD" id="cd12797">
    <property type="entry name" value="M23_peptidase"/>
    <property type="match status" value="1"/>
</dbReference>
<evidence type="ECO:0000313" key="8">
    <source>
        <dbReference type="Proteomes" id="UP000076623"/>
    </source>
</evidence>
<dbReference type="InterPro" id="IPR057309">
    <property type="entry name" value="PcsB_CC"/>
</dbReference>
<dbReference type="Pfam" id="PF24568">
    <property type="entry name" value="CC_PcsB"/>
    <property type="match status" value="1"/>
</dbReference>
<dbReference type="InterPro" id="IPR050570">
    <property type="entry name" value="Cell_wall_metabolism_enzyme"/>
</dbReference>
<evidence type="ECO:0000256" key="4">
    <source>
        <dbReference type="SAM" id="SignalP"/>
    </source>
</evidence>
<dbReference type="GO" id="GO:0004222">
    <property type="term" value="F:metalloendopeptidase activity"/>
    <property type="evidence" value="ECO:0007669"/>
    <property type="project" value="TreeGrafter"/>
</dbReference>
<dbReference type="InterPro" id="IPR011055">
    <property type="entry name" value="Dup_hybrid_motif"/>
</dbReference>
<dbReference type="KEGG" id="fpn:ABE65_017820"/>
<feature type="domain" description="M23ase beta-sheet core" evidence="5">
    <location>
        <begin position="299"/>
        <end position="401"/>
    </location>
</feature>
<feature type="region of interest" description="Disordered" evidence="3">
    <location>
        <begin position="39"/>
        <end position="59"/>
    </location>
</feature>
<protein>
    <submittedName>
        <fullName evidence="7">Uncharacterized protein</fullName>
    </submittedName>
</protein>
<dbReference type="SUPFAM" id="SSF51261">
    <property type="entry name" value="Duplicated hybrid motif"/>
    <property type="match status" value="1"/>
</dbReference>
<accession>A0A160IQM6</accession>
<evidence type="ECO:0000259" key="6">
    <source>
        <dbReference type="Pfam" id="PF24568"/>
    </source>
</evidence>
<evidence type="ECO:0000256" key="1">
    <source>
        <dbReference type="ARBA" id="ARBA00022729"/>
    </source>
</evidence>
<dbReference type="PANTHER" id="PTHR21666:SF270">
    <property type="entry name" value="MUREIN HYDROLASE ACTIVATOR ENVC"/>
    <property type="match status" value="1"/>
</dbReference>
<organism evidence="7 8">
    <name type="scientific">Fictibacillus phosphorivorans</name>
    <dbReference type="NCBI Taxonomy" id="1221500"/>
    <lineage>
        <taxon>Bacteria</taxon>
        <taxon>Bacillati</taxon>
        <taxon>Bacillota</taxon>
        <taxon>Bacilli</taxon>
        <taxon>Bacillales</taxon>
        <taxon>Fictibacillaceae</taxon>
        <taxon>Fictibacillus</taxon>
    </lineage>
</organism>
<feature type="compositionally biased region" description="Low complexity" evidence="3">
    <location>
        <begin position="260"/>
        <end position="276"/>
    </location>
</feature>
<feature type="coiled-coil region" evidence="2">
    <location>
        <begin position="147"/>
        <end position="233"/>
    </location>
</feature>
<name>A0A160IQM6_9BACL</name>
<evidence type="ECO:0000256" key="3">
    <source>
        <dbReference type="SAM" id="MobiDB-lite"/>
    </source>
</evidence>
<keyword evidence="8" id="KW-1185">Reference proteome</keyword>
<dbReference type="STRING" id="1221500.ABE65_017820"/>
<dbReference type="AlphaFoldDB" id="A0A160IQM6"/>
<evidence type="ECO:0000313" key="7">
    <source>
        <dbReference type="EMBL" id="ANC78556.1"/>
    </source>
</evidence>
<dbReference type="PANTHER" id="PTHR21666">
    <property type="entry name" value="PEPTIDASE-RELATED"/>
    <property type="match status" value="1"/>
</dbReference>
<sequence length="405" mass="44152">MKRKVVGTVLSLSLALGAFTMYHSESVVHAESLSSIKKKQQENAKKAKESQAKLDKNKSSQEAIEAEVARIDKLSSETDLKVQAKQTDIKETKEEIDVLKGEIAVVQKRIDKRDALLKERVNSMYESGGAVSYLEVVLGSKDFGDFLDRVLALNMIAEQDRQLLEEQKKDKELLEKKMADVEKKLVNLQNAMKELQVLQKQLKAQMDEKTRLMASLKKEEDSLHAEAHKIENEGALLKSQEDAFRAEQARAAAREKAARESSSSGGSAPSMGPVSGNGMIIKPAAGRISSGFGNRSSGMHEGIDIAQGGTVPIYAAADGTVIRSEYSSSYGNVVYISHSIGGQQWTTVYAHMSSRAVSGGSVSKGQFLGNMGNTGHSFGQHLHFELHKGPWNAGKTNAVNPAAYW</sequence>
<keyword evidence="2" id="KW-0175">Coiled coil</keyword>
<dbReference type="RefSeq" id="WP_066397902.1">
    <property type="nucleotide sequence ID" value="NZ_CP015378.1"/>
</dbReference>
<feature type="domain" description="Peptidoglycan hydrolase PcsB coiled-coil" evidence="6">
    <location>
        <begin position="103"/>
        <end position="177"/>
    </location>
</feature>
<feature type="signal peptide" evidence="4">
    <location>
        <begin position="1"/>
        <end position="20"/>
    </location>
</feature>
<keyword evidence="1 4" id="KW-0732">Signal</keyword>
<dbReference type="InterPro" id="IPR016047">
    <property type="entry name" value="M23ase_b-sheet_dom"/>
</dbReference>
<evidence type="ECO:0000256" key="2">
    <source>
        <dbReference type="SAM" id="Coils"/>
    </source>
</evidence>
<gene>
    <name evidence="7" type="ORF">ABE65_017820</name>
</gene>
<dbReference type="EMBL" id="CP015378">
    <property type="protein sequence ID" value="ANC78556.1"/>
    <property type="molecule type" value="Genomic_DNA"/>
</dbReference>
<proteinExistence type="predicted"/>
<dbReference type="Gene3D" id="2.70.70.10">
    <property type="entry name" value="Glucose Permease (Domain IIA)"/>
    <property type="match status" value="1"/>
</dbReference>
<reference evidence="7 8" key="1">
    <citation type="submission" date="2016-04" db="EMBL/GenBank/DDBJ databases">
        <title>Complete genome sequence of Fictibacillus phosphorivorans G25-29, a strain toxic to nematodes.</title>
        <authorList>
            <person name="Zheng Z."/>
        </authorList>
    </citation>
    <scope>NUCLEOTIDE SEQUENCE [LARGE SCALE GENOMIC DNA]</scope>
    <source>
        <strain evidence="7 8">G25-29</strain>
    </source>
</reference>
<feature type="region of interest" description="Disordered" evidence="3">
    <location>
        <begin position="247"/>
        <end position="280"/>
    </location>
</feature>
<dbReference type="Pfam" id="PF01551">
    <property type="entry name" value="Peptidase_M23"/>
    <property type="match status" value="1"/>
</dbReference>
<feature type="coiled-coil region" evidence="2">
    <location>
        <begin position="82"/>
        <end position="109"/>
    </location>
</feature>